<keyword evidence="1" id="KW-1133">Transmembrane helix</keyword>
<gene>
    <name evidence="2" type="ORF">N6G96_08120</name>
</gene>
<feature type="transmembrane region" description="Helical" evidence="1">
    <location>
        <begin position="78"/>
        <end position="96"/>
    </location>
</feature>
<feature type="transmembrane region" description="Helical" evidence="1">
    <location>
        <begin position="46"/>
        <end position="66"/>
    </location>
</feature>
<organism evidence="2 3">
    <name type="scientific">Pediococcus inopinatus</name>
    <dbReference type="NCBI Taxonomy" id="114090"/>
    <lineage>
        <taxon>Bacteria</taxon>
        <taxon>Bacillati</taxon>
        <taxon>Bacillota</taxon>
        <taxon>Bacilli</taxon>
        <taxon>Lactobacillales</taxon>
        <taxon>Lactobacillaceae</taxon>
        <taxon>Pediococcus</taxon>
    </lineage>
</organism>
<dbReference type="Proteomes" id="UP001302696">
    <property type="component" value="Chromosome"/>
</dbReference>
<keyword evidence="1" id="KW-0812">Transmembrane</keyword>
<evidence type="ECO:0000313" key="3">
    <source>
        <dbReference type="Proteomes" id="UP001302696"/>
    </source>
</evidence>
<proteinExistence type="predicted"/>
<sequence>MRKQAVVNFIERAVGVILLILLYMRITNYYQLTRRRVTTYSMGLHFYIGSLWILSVLVVVIMVLFFFYGDRSYSAKHIGLAGALLIVGLGVVFQFINQPDYTKNHVTPIPISATKAVQEIQKKRYSSYDTEIYFYNSDSKHYPKVRKEIRRYSLSAQEDFYSIDLKNIRTKLGSKKYLAFIKKTGIKSQNVMVITYREDGHNKIKTFNKLENRHALLQFVNYISDNVEMTYF</sequence>
<dbReference type="RefSeq" id="WP_057772296.1">
    <property type="nucleotide sequence ID" value="NZ_CP019981.1"/>
</dbReference>
<evidence type="ECO:0000256" key="1">
    <source>
        <dbReference type="SAM" id="Phobius"/>
    </source>
</evidence>
<keyword evidence="1" id="KW-0472">Membrane</keyword>
<evidence type="ECO:0000313" key="2">
    <source>
        <dbReference type="EMBL" id="WPC21237.1"/>
    </source>
</evidence>
<feature type="transmembrane region" description="Helical" evidence="1">
    <location>
        <begin position="9"/>
        <end position="26"/>
    </location>
</feature>
<dbReference type="EMBL" id="CP104778">
    <property type="protein sequence ID" value="WPC21237.1"/>
    <property type="molecule type" value="Genomic_DNA"/>
</dbReference>
<reference evidence="3" key="1">
    <citation type="submission" date="2024-06" db="EMBL/GenBank/DDBJ databases">
        <authorList>
            <person name="Chang H.C."/>
            <person name="Mun S.Y."/>
        </authorList>
    </citation>
    <scope>NUCLEOTIDE SEQUENCE [LARGE SCALE GENOMIC DNA]</scope>
    <source>
        <strain evidence="3">KT1</strain>
    </source>
</reference>
<name>A0ABZ0Q3Z7_9LACO</name>
<protein>
    <submittedName>
        <fullName evidence="2">Uncharacterized protein</fullName>
    </submittedName>
</protein>
<keyword evidence="3" id="KW-1185">Reference proteome</keyword>
<accession>A0ABZ0Q3Z7</accession>